<organism evidence="2 3">
    <name type="scientific">Brachybacterium endophyticum</name>
    <dbReference type="NCBI Taxonomy" id="2182385"/>
    <lineage>
        <taxon>Bacteria</taxon>
        <taxon>Bacillati</taxon>
        <taxon>Actinomycetota</taxon>
        <taxon>Actinomycetes</taxon>
        <taxon>Micrococcales</taxon>
        <taxon>Dermabacteraceae</taxon>
        <taxon>Brachybacterium</taxon>
    </lineage>
</organism>
<dbReference type="Proteomes" id="UP000245590">
    <property type="component" value="Unassembled WGS sequence"/>
</dbReference>
<dbReference type="InterPro" id="IPR051049">
    <property type="entry name" value="Dienelactone_hydrolase-like"/>
</dbReference>
<protein>
    <submittedName>
        <fullName evidence="2">Carboxymethylenebutenolidase</fullName>
    </submittedName>
</protein>
<dbReference type="PANTHER" id="PTHR46623:SF6">
    <property type="entry name" value="ALPHA_BETA-HYDROLASES SUPERFAMILY PROTEIN"/>
    <property type="match status" value="1"/>
</dbReference>
<dbReference type="PANTHER" id="PTHR46623">
    <property type="entry name" value="CARBOXYMETHYLENEBUTENOLIDASE-RELATED"/>
    <property type="match status" value="1"/>
</dbReference>
<dbReference type="InterPro" id="IPR029058">
    <property type="entry name" value="AB_hydrolase_fold"/>
</dbReference>
<keyword evidence="3" id="KW-1185">Reference proteome</keyword>
<name>A0A2U2RJJ8_9MICO</name>
<evidence type="ECO:0000313" key="2">
    <source>
        <dbReference type="EMBL" id="PWH06052.1"/>
    </source>
</evidence>
<dbReference type="SUPFAM" id="SSF53474">
    <property type="entry name" value="alpha/beta-Hydrolases"/>
    <property type="match status" value="1"/>
</dbReference>
<sequence>MPTIQIDSPRAQTAELEGYLAVPKGGDGPWPGVLVIHEAWGLDDETRGAADRLAGMGFLALAPDLYRGHPIRCIRAVATALGRGHGPAFDDLEASRSALADREECTGDVGVIGFCMGGGFALLLGTTGRYRASSDNYGQLPEDLSVLRNSCPIVASYGGRDRMLRGTADRLDAALEEYGVKRDVKEYPDAGHAFLNDHRNGPVVIRPVLRAMHAGPEPASAADAWERIRVFFDEHLR</sequence>
<dbReference type="Gene3D" id="3.40.50.1820">
    <property type="entry name" value="alpha/beta hydrolase"/>
    <property type="match status" value="1"/>
</dbReference>
<dbReference type="OrthoDB" id="3208682at2"/>
<dbReference type="EMBL" id="QFKX01000003">
    <property type="protein sequence ID" value="PWH06052.1"/>
    <property type="molecule type" value="Genomic_DNA"/>
</dbReference>
<dbReference type="InterPro" id="IPR002925">
    <property type="entry name" value="Dienelactn_hydro"/>
</dbReference>
<evidence type="ECO:0000313" key="3">
    <source>
        <dbReference type="Proteomes" id="UP000245590"/>
    </source>
</evidence>
<dbReference type="Pfam" id="PF01738">
    <property type="entry name" value="DLH"/>
    <property type="match status" value="1"/>
</dbReference>
<evidence type="ECO:0000259" key="1">
    <source>
        <dbReference type="Pfam" id="PF01738"/>
    </source>
</evidence>
<reference evidence="2 3" key="1">
    <citation type="submission" date="2018-05" db="EMBL/GenBank/DDBJ databases">
        <title>Brachybacterium sp. M1HQ-2T, whole genome shotgun sequence.</title>
        <authorList>
            <person name="Tuo L."/>
        </authorList>
    </citation>
    <scope>NUCLEOTIDE SEQUENCE [LARGE SCALE GENOMIC DNA]</scope>
    <source>
        <strain evidence="2 3">M1HQ-2</strain>
    </source>
</reference>
<gene>
    <name evidence="2" type="ORF">DEO23_09555</name>
</gene>
<accession>A0A2U2RJJ8</accession>
<feature type="domain" description="Dienelactone hydrolase" evidence="1">
    <location>
        <begin position="16"/>
        <end position="235"/>
    </location>
</feature>
<proteinExistence type="predicted"/>
<dbReference type="GO" id="GO:0016787">
    <property type="term" value="F:hydrolase activity"/>
    <property type="evidence" value="ECO:0007669"/>
    <property type="project" value="InterPro"/>
</dbReference>
<comment type="caution">
    <text evidence="2">The sequence shown here is derived from an EMBL/GenBank/DDBJ whole genome shotgun (WGS) entry which is preliminary data.</text>
</comment>
<dbReference type="AlphaFoldDB" id="A0A2U2RJJ8"/>
<dbReference type="RefSeq" id="WP_109275799.1">
    <property type="nucleotide sequence ID" value="NZ_QFKX01000003.1"/>
</dbReference>